<dbReference type="GO" id="GO:0006508">
    <property type="term" value="P:proteolysis"/>
    <property type="evidence" value="ECO:0007669"/>
    <property type="project" value="InterPro"/>
</dbReference>
<dbReference type="Proteomes" id="UP000887540">
    <property type="component" value="Unplaced"/>
</dbReference>
<feature type="domain" description="Peptidase S9 prolyl oligopeptidase catalytic" evidence="3">
    <location>
        <begin position="19"/>
        <end position="230"/>
    </location>
</feature>
<proteinExistence type="predicted"/>
<dbReference type="Pfam" id="PF00326">
    <property type="entry name" value="Peptidase_S9"/>
    <property type="match status" value="1"/>
</dbReference>
<dbReference type="PANTHER" id="PTHR42776">
    <property type="entry name" value="SERINE PEPTIDASE S9 FAMILY MEMBER"/>
    <property type="match status" value="1"/>
</dbReference>
<dbReference type="WBParaSite" id="ACRNAN_Path_398.g1518.t1">
    <property type="protein sequence ID" value="ACRNAN_Path_398.g1518.t1"/>
    <property type="gene ID" value="ACRNAN_Path_398.g1518"/>
</dbReference>
<dbReference type="PANTHER" id="PTHR42776:SF4">
    <property type="entry name" value="ACYLAMINO-ACID-RELEASING ENZYME"/>
    <property type="match status" value="1"/>
</dbReference>
<reference evidence="5" key="1">
    <citation type="submission" date="2022-11" db="UniProtKB">
        <authorList>
            <consortium name="WormBaseParasite"/>
        </authorList>
    </citation>
    <scope>IDENTIFICATION</scope>
</reference>
<feature type="chain" id="PRO_5037571120" evidence="2">
    <location>
        <begin position="31"/>
        <end position="236"/>
    </location>
</feature>
<dbReference type="InterPro" id="IPR001375">
    <property type="entry name" value="Peptidase_S9_cat"/>
</dbReference>
<evidence type="ECO:0000313" key="4">
    <source>
        <dbReference type="Proteomes" id="UP000887540"/>
    </source>
</evidence>
<keyword evidence="4" id="KW-1185">Reference proteome</keyword>
<accession>A0A914C6H6</accession>
<dbReference type="InterPro" id="IPR029058">
    <property type="entry name" value="AB_hydrolase_fold"/>
</dbReference>
<evidence type="ECO:0000256" key="2">
    <source>
        <dbReference type="SAM" id="SignalP"/>
    </source>
</evidence>
<evidence type="ECO:0000259" key="3">
    <source>
        <dbReference type="Pfam" id="PF00326"/>
    </source>
</evidence>
<dbReference type="GO" id="GO:0004252">
    <property type="term" value="F:serine-type endopeptidase activity"/>
    <property type="evidence" value="ECO:0007669"/>
    <property type="project" value="TreeGrafter"/>
</dbReference>
<keyword evidence="1" id="KW-0378">Hydrolase</keyword>
<organism evidence="4 5">
    <name type="scientific">Acrobeloides nanus</name>
    <dbReference type="NCBI Taxonomy" id="290746"/>
    <lineage>
        <taxon>Eukaryota</taxon>
        <taxon>Metazoa</taxon>
        <taxon>Ecdysozoa</taxon>
        <taxon>Nematoda</taxon>
        <taxon>Chromadorea</taxon>
        <taxon>Rhabditida</taxon>
        <taxon>Tylenchina</taxon>
        <taxon>Cephalobomorpha</taxon>
        <taxon>Cephaloboidea</taxon>
        <taxon>Cephalobidae</taxon>
        <taxon>Acrobeloides</taxon>
    </lineage>
</organism>
<feature type="signal peptide" evidence="2">
    <location>
        <begin position="1"/>
        <end position="30"/>
    </location>
</feature>
<keyword evidence="2" id="KW-0732">Signal</keyword>
<evidence type="ECO:0000256" key="1">
    <source>
        <dbReference type="ARBA" id="ARBA00022801"/>
    </source>
</evidence>
<protein>
    <submittedName>
        <fullName evidence="5">Peptidase S9 prolyl oligopeptidase catalytic domain-containing protein</fullName>
    </submittedName>
</protein>
<dbReference type="AlphaFoldDB" id="A0A914C6H6"/>
<sequence>MPHGGPHSGNAGQWLSRVLLLLLNSGYAVLQVNYHGSIGFGEEFVRSLPGQCGSLEIEDVHHAAKTVLDFDQRLDKNHVFLFGGSHGGFTVSHLIGQFPGFYKACVALNPVLSIISMHDITDINDWTFYEATGEWPDFSKPLEKSHRDAMYEKSPLIHVDKIITPYLLLIGEKDLRVVPHYKGFIKALQARGVPCKVHTYPESAHPLEEVDVEADFAINMLRWFEKYTQKNETKEE</sequence>
<evidence type="ECO:0000313" key="5">
    <source>
        <dbReference type="WBParaSite" id="ACRNAN_Path_398.g1518.t1"/>
    </source>
</evidence>
<dbReference type="Gene3D" id="3.40.50.1820">
    <property type="entry name" value="alpha/beta hydrolase"/>
    <property type="match status" value="1"/>
</dbReference>
<name>A0A914C6H6_9BILA</name>
<dbReference type="SUPFAM" id="SSF53474">
    <property type="entry name" value="alpha/beta-Hydrolases"/>
    <property type="match status" value="1"/>
</dbReference>